<dbReference type="InterPro" id="IPR051283">
    <property type="entry name" value="Sec_Metabolite_Acyltrans"/>
</dbReference>
<name>A0AAE0D3B0_COLKA</name>
<dbReference type="InterPro" id="IPR023213">
    <property type="entry name" value="CAT-like_dom_sf"/>
</dbReference>
<keyword evidence="3" id="KW-1185">Reference proteome</keyword>
<dbReference type="Pfam" id="PF02458">
    <property type="entry name" value="Transferase"/>
    <property type="match status" value="1"/>
</dbReference>
<dbReference type="AlphaFoldDB" id="A0AAE0D3B0"/>
<accession>A0AAE0D3B0</accession>
<evidence type="ECO:0000313" key="3">
    <source>
        <dbReference type="Proteomes" id="UP001281614"/>
    </source>
</evidence>
<reference evidence="2" key="1">
    <citation type="submission" date="2023-02" db="EMBL/GenBank/DDBJ databases">
        <title>Colletotrichum kahawae CIFC_Que2 genome sequencing and assembly.</title>
        <authorList>
            <person name="Baroncelli R."/>
        </authorList>
    </citation>
    <scope>NUCLEOTIDE SEQUENCE</scope>
    <source>
        <strain evidence="2">CIFC_Que2</strain>
    </source>
</reference>
<dbReference type="GO" id="GO:0016740">
    <property type="term" value="F:transferase activity"/>
    <property type="evidence" value="ECO:0007669"/>
    <property type="project" value="UniProtKB-KW"/>
</dbReference>
<dbReference type="Proteomes" id="UP001281614">
    <property type="component" value="Unassembled WGS sequence"/>
</dbReference>
<evidence type="ECO:0000313" key="2">
    <source>
        <dbReference type="EMBL" id="KAK2746385.1"/>
    </source>
</evidence>
<organism evidence="2 3">
    <name type="scientific">Colletotrichum kahawae</name>
    <name type="common">Coffee berry disease fungus</name>
    <dbReference type="NCBI Taxonomy" id="34407"/>
    <lineage>
        <taxon>Eukaryota</taxon>
        <taxon>Fungi</taxon>
        <taxon>Dikarya</taxon>
        <taxon>Ascomycota</taxon>
        <taxon>Pezizomycotina</taxon>
        <taxon>Sordariomycetes</taxon>
        <taxon>Hypocreomycetidae</taxon>
        <taxon>Glomerellales</taxon>
        <taxon>Glomerellaceae</taxon>
        <taxon>Colletotrichum</taxon>
        <taxon>Colletotrichum gloeosporioides species complex</taxon>
    </lineage>
</organism>
<protein>
    <submittedName>
        <fullName evidence="2">Acyl transferase</fullName>
    </submittedName>
</protein>
<dbReference type="PANTHER" id="PTHR31896:SF13">
    <property type="entry name" value="TRICHOTHECENE 3-O-ACETYLTRANSFERASE"/>
    <property type="match status" value="1"/>
</dbReference>
<dbReference type="PANTHER" id="PTHR31896">
    <property type="entry name" value="FAMILY REGULATORY PROTEIN, PUTATIVE (AFU_ORTHOLOGUE AFUA_3G14730)-RELATED"/>
    <property type="match status" value="1"/>
</dbReference>
<dbReference type="EMBL" id="VYYT01000295">
    <property type="protein sequence ID" value="KAK2746385.1"/>
    <property type="molecule type" value="Genomic_DNA"/>
</dbReference>
<gene>
    <name evidence="2" type="ORF">CKAH01_18210</name>
</gene>
<comment type="caution">
    <text evidence="2">The sequence shown here is derived from an EMBL/GenBank/DDBJ whole genome shotgun (WGS) entry which is preliminary data.</text>
</comment>
<evidence type="ECO:0000256" key="1">
    <source>
        <dbReference type="ARBA" id="ARBA00022679"/>
    </source>
</evidence>
<sequence>MPRVEEFQLHPTGWENDPDEEHFKLSTLDYLSAMTYNNYALFFKVNDEHKSQVADILKKGLERTLSQTRHFVGTIEKNEDGHHSIVKRKSSTVKLVVQYLDSHEDVFPSFDDIEQAHFLSAKLGDINILSNAPMTYGEKTEAHPDNSPVVASYKANFIPGGLILNMHSHHYSNDIVGWGNFVRQLADNCYAIFNNTALPSFDNKCLDRSRFMSPLVAEDARTDAPPQADRHPEHKLSQCLIFHLPRSKAAQLKNAASPTDGSWISTYDAISALTWRVFSRIRQPLYNPHPASCPIWGEGVTMSKRLSNPIMPARMQGNQFFATLSTLSPIPQLTTAEIISDAPLSKLASYTRQMTNGVTEDLLRGALQMLAPIRNKADLSVRVNSFPPMTVAMTDWRDADVRFADFGFGKPGAFRHLLDTMAEGLVIVYPPHRGPAGEEEGIELQFAFEKELVQQLVDDPEWNKYFEFRGVDAEEASSAHGVTESTQHLSK</sequence>
<keyword evidence="1 2" id="KW-0808">Transferase</keyword>
<dbReference type="Gene3D" id="3.30.559.10">
    <property type="entry name" value="Chloramphenicol acetyltransferase-like domain"/>
    <property type="match status" value="2"/>
</dbReference>
<proteinExistence type="predicted"/>